<keyword evidence="2" id="KW-0472">Membrane</keyword>
<evidence type="ECO:0000313" key="3">
    <source>
        <dbReference type="EnsemblPlants" id="MELO3C030202.2.1"/>
    </source>
</evidence>
<reference evidence="3" key="1">
    <citation type="submission" date="2023-03" db="UniProtKB">
        <authorList>
            <consortium name="EnsemblPlants"/>
        </authorList>
    </citation>
    <scope>IDENTIFICATION</scope>
</reference>
<feature type="compositionally biased region" description="Basic and acidic residues" evidence="1">
    <location>
        <begin position="32"/>
        <end position="48"/>
    </location>
</feature>
<name>A0A9I9E8D1_CUCME</name>
<organism evidence="3">
    <name type="scientific">Cucumis melo</name>
    <name type="common">Muskmelon</name>
    <dbReference type="NCBI Taxonomy" id="3656"/>
    <lineage>
        <taxon>Eukaryota</taxon>
        <taxon>Viridiplantae</taxon>
        <taxon>Streptophyta</taxon>
        <taxon>Embryophyta</taxon>
        <taxon>Tracheophyta</taxon>
        <taxon>Spermatophyta</taxon>
        <taxon>Magnoliopsida</taxon>
        <taxon>eudicotyledons</taxon>
        <taxon>Gunneridae</taxon>
        <taxon>Pentapetalae</taxon>
        <taxon>rosids</taxon>
        <taxon>fabids</taxon>
        <taxon>Cucurbitales</taxon>
        <taxon>Cucurbitaceae</taxon>
        <taxon>Benincaseae</taxon>
        <taxon>Cucumis</taxon>
    </lineage>
</organism>
<keyword evidence="2" id="KW-0812">Transmembrane</keyword>
<proteinExistence type="predicted"/>
<evidence type="ECO:0000256" key="2">
    <source>
        <dbReference type="SAM" id="Phobius"/>
    </source>
</evidence>
<sequence length="334" mass="38698">CQQKKKKGGGGENDDSPNSHRSLALGENDASSDSHRSKGSAEENNKENKSCFAFPEQTCTKDLYPEEFRVTHLIIHPEEALNFVNLVNILKVQNFNVETLFSNQMHYYNQLTSCINSQLISEQRSNAHSFSDQCFSWLRRLPLHDNSDVEPEARDYRVHTGRDRIPGVFRFTREISKFRGWQVHHMKVLSRVDRYRYRKALFVGFMPYFGLRSQSKKLMSSKIQTLRSPPGRGFESLSDIVDIACRVVVESSPLVDLDEHSTNQRKSRNHPSSSMAKEVKLGNITFTLRHNTFSYIPFYIFLVLFCNIYIIVERPKLGFLEVKLLLLRVAHEFE</sequence>
<dbReference type="AlphaFoldDB" id="A0A9I9E8D1"/>
<dbReference type="Gramene" id="MELO3C030202.2.1">
    <property type="protein sequence ID" value="MELO3C030202.2.1"/>
    <property type="gene ID" value="MELO3C030202.2"/>
</dbReference>
<evidence type="ECO:0000256" key="1">
    <source>
        <dbReference type="SAM" id="MobiDB-lite"/>
    </source>
</evidence>
<dbReference type="EnsemblPlants" id="MELO3C030202.2.1">
    <property type="protein sequence ID" value="MELO3C030202.2.1"/>
    <property type="gene ID" value="MELO3C030202.2"/>
</dbReference>
<accession>A0A9I9E8D1</accession>
<feature type="region of interest" description="Disordered" evidence="1">
    <location>
        <begin position="1"/>
        <end position="48"/>
    </location>
</feature>
<keyword evidence="2" id="KW-1133">Transmembrane helix</keyword>
<protein>
    <submittedName>
        <fullName evidence="3">Uncharacterized protein</fullName>
    </submittedName>
</protein>
<feature type="transmembrane region" description="Helical" evidence="2">
    <location>
        <begin position="293"/>
        <end position="312"/>
    </location>
</feature>